<feature type="region of interest" description="Disordered" evidence="1">
    <location>
        <begin position="1"/>
        <end position="34"/>
    </location>
</feature>
<evidence type="ECO:0000313" key="3">
    <source>
        <dbReference type="Proteomes" id="UP001310594"/>
    </source>
</evidence>
<accession>A0AAN8A4Y1</accession>
<dbReference type="AlphaFoldDB" id="A0AAN8A4Y1"/>
<gene>
    <name evidence="2" type="ORF">LTR97_001267</name>
</gene>
<dbReference type="EMBL" id="JAVRQU010000002">
    <property type="protein sequence ID" value="KAK5706280.1"/>
    <property type="molecule type" value="Genomic_DNA"/>
</dbReference>
<sequence length="245" mass="27081">MASSVTLPKDEDRWHFVPTDGPSEHGRKGNKPATQEYATDARRHVMRAISHKKRQGQPIKRRQYRQYELEWADGTQATSGLALDDPASTEVEGTGLTVDAVQYLDLEQPIVLPGMAKSLGSGRLDPFLSYPFELPDRARVLLDYMLDPRVLIMRSFRLTWYPLLYLGDAAVYYQALSNSAVGLGKLLNTPALFDAEARTYHASALESVNSRISDPKNVGCDGILAAVIGFAFHSVSMQILAVGAR</sequence>
<proteinExistence type="predicted"/>
<comment type="caution">
    <text evidence="2">The sequence shown here is derived from an EMBL/GenBank/DDBJ whole genome shotgun (WGS) entry which is preliminary data.</text>
</comment>
<organism evidence="2 3">
    <name type="scientific">Elasticomyces elasticus</name>
    <dbReference type="NCBI Taxonomy" id="574655"/>
    <lineage>
        <taxon>Eukaryota</taxon>
        <taxon>Fungi</taxon>
        <taxon>Dikarya</taxon>
        <taxon>Ascomycota</taxon>
        <taxon>Pezizomycotina</taxon>
        <taxon>Dothideomycetes</taxon>
        <taxon>Dothideomycetidae</taxon>
        <taxon>Mycosphaerellales</taxon>
        <taxon>Teratosphaeriaceae</taxon>
        <taxon>Elasticomyces</taxon>
    </lineage>
</organism>
<protein>
    <submittedName>
        <fullName evidence="2">Uncharacterized protein</fullName>
    </submittedName>
</protein>
<name>A0AAN8A4Y1_9PEZI</name>
<dbReference type="Proteomes" id="UP001310594">
    <property type="component" value="Unassembled WGS sequence"/>
</dbReference>
<reference evidence="2" key="1">
    <citation type="submission" date="2023-08" db="EMBL/GenBank/DDBJ databases">
        <title>Black Yeasts Isolated from many extreme environments.</title>
        <authorList>
            <person name="Coleine C."/>
            <person name="Stajich J.E."/>
            <person name="Selbmann L."/>
        </authorList>
    </citation>
    <scope>NUCLEOTIDE SEQUENCE</scope>
    <source>
        <strain evidence="2">CCFEE 5810</strain>
    </source>
</reference>
<evidence type="ECO:0000313" key="2">
    <source>
        <dbReference type="EMBL" id="KAK5706280.1"/>
    </source>
</evidence>
<evidence type="ECO:0000256" key="1">
    <source>
        <dbReference type="SAM" id="MobiDB-lite"/>
    </source>
</evidence>